<evidence type="ECO:0000256" key="2">
    <source>
        <dbReference type="ARBA" id="ARBA00023015"/>
    </source>
</evidence>
<dbReference type="Pfam" id="PF03106">
    <property type="entry name" value="WRKY"/>
    <property type="match status" value="1"/>
</dbReference>
<feature type="domain" description="WRKY" evidence="6">
    <location>
        <begin position="116"/>
        <end position="177"/>
    </location>
</feature>
<name>A0A9Q0FF11_9ROSI</name>
<evidence type="ECO:0000313" key="7">
    <source>
        <dbReference type="EMBL" id="KAJ4830157.1"/>
    </source>
</evidence>
<dbReference type="Gene3D" id="2.20.25.80">
    <property type="entry name" value="WRKY domain"/>
    <property type="match status" value="1"/>
</dbReference>
<proteinExistence type="predicted"/>
<evidence type="ECO:0000256" key="4">
    <source>
        <dbReference type="ARBA" id="ARBA00023163"/>
    </source>
</evidence>
<gene>
    <name evidence="7" type="ORF">Tsubulata_042907</name>
</gene>
<dbReference type="InterPro" id="IPR003657">
    <property type="entry name" value="WRKY_dom"/>
</dbReference>
<comment type="subcellular location">
    <subcellularLocation>
        <location evidence="1">Nucleus</location>
    </subcellularLocation>
</comment>
<dbReference type="InterPro" id="IPR044810">
    <property type="entry name" value="WRKY_plant"/>
</dbReference>
<dbReference type="SMART" id="SM00774">
    <property type="entry name" value="WRKY"/>
    <property type="match status" value="1"/>
</dbReference>
<evidence type="ECO:0000256" key="1">
    <source>
        <dbReference type="ARBA" id="ARBA00004123"/>
    </source>
</evidence>
<dbReference type="EMBL" id="JAKUCV010005721">
    <property type="protein sequence ID" value="KAJ4830157.1"/>
    <property type="molecule type" value="Genomic_DNA"/>
</dbReference>
<dbReference type="Proteomes" id="UP001141552">
    <property type="component" value="Unassembled WGS sequence"/>
</dbReference>
<keyword evidence="8" id="KW-1185">Reference proteome</keyword>
<dbReference type="SUPFAM" id="SSF118290">
    <property type="entry name" value="WRKY DNA-binding domain"/>
    <property type="match status" value="1"/>
</dbReference>
<dbReference type="GO" id="GO:0005634">
    <property type="term" value="C:nucleus"/>
    <property type="evidence" value="ECO:0007669"/>
    <property type="project" value="UniProtKB-SubCell"/>
</dbReference>
<keyword evidence="2" id="KW-0805">Transcription regulation</keyword>
<dbReference type="GO" id="GO:0043565">
    <property type="term" value="F:sequence-specific DNA binding"/>
    <property type="evidence" value="ECO:0007669"/>
    <property type="project" value="InterPro"/>
</dbReference>
<dbReference type="GO" id="GO:0003700">
    <property type="term" value="F:DNA-binding transcription factor activity"/>
    <property type="evidence" value="ECO:0007669"/>
    <property type="project" value="InterPro"/>
</dbReference>
<accession>A0A9Q0FF11</accession>
<protein>
    <recommendedName>
        <fullName evidence="6">WRKY domain-containing protein</fullName>
    </recommendedName>
</protein>
<keyword evidence="4" id="KW-0804">Transcription</keyword>
<evidence type="ECO:0000256" key="5">
    <source>
        <dbReference type="ARBA" id="ARBA00023242"/>
    </source>
</evidence>
<dbReference type="InterPro" id="IPR036576">
    <property type="entry name" value="WRKY_dom_sf"/>
</dbReference>
<evidence type="ECO:0000259" key="6">
    <source>
        <dbReference type="PROSITE" id="PS50811"/>
    </source>
</evidence>
<comment type="caution">
    <text evidence="7">The sequence shown here is derived from an EMBL/GenBank/DDBJ whole genome shotgun (WGS) entry which is preliminary data.</text>
</comment>
<dbReference type="PANTHER" id="PTHR31221">
    <property type="entry name" value="WRKY TRANSCRIPTION FACTOR PROTEIN 1-RELATED"/>
    <property type="match status" value="1"/>
</dbReference>
<dbReference type="OrthoDB" id="693960at2759"/>
<dbReference type="AlphaFoldDB" id="A0A9Q0FF11"/>
<organism evidence="7 8">
    <name type="scientific">Turnera subulata</name>
    <dbReference type="NCBI Taxonomy" id="218843"/>
    <lineage>
        <taxon>Eukaryota</taxon>
        <taxon>Viridiplantae</taxon>
        <taxon>Streptophyta</taxon>
        <taxon>Embryophyta</taxon>
        <taxon>Tracheophyta</taxon>
        <taxon>Spermatophyta</taxon>
        <taxon>Magnoliopsida</taxon>
        <taxon>eudicotyledons</taxon>
        <taxon>Gunneridae</taxon>
        <taxon>Pentapetalae</taxon>
        <taxon>rosids</taxon>
        <taxon>fabids</taxon>
        <taxon>Malpighiales</taxon>
        <taxon>Passifloraceae</taxon>
        <taxon>Turnera</taxon>
    </lineage>
</organism>
<dbReference type="PANTHER" id="PTHR31221:SF112">
    <property type="entry name" value="WRKY TRANSCRIPTION FACTOR 50-RELATED"/>
    <property type="match status" value="1"/>
</dbReference>
<sequence length="178" mass="21103">MFVTPADNSEYDEEEEYSNFSDYSDLLMFDEWIQEDDSSIPMVGFANTSNPLNHSVHLHFIYALIYIWFKWYTFNSSSSHGFKYMTRTLIFLGQKERQEQKELPTSKEKFAFKTESAVEILDDGYKWRKYGKKMVKNTPYPRCSVEGCPVKKKVERDREDPRYVITSYEGIHTHHISS</sequence>
<reference evidence="7" key="1">
    <citation type="submission" date="2022-02" db="EMBL/GenBank/DDBJ databases">
        <authorList>
            <person name="Henning P.M."/>
            <person name="McCubbin A.G."/>
            <person name="Shore J.S."/>
        </authorList>
    </citation>
    <scope>NUCLEOTIDE SEQUENCE</scope>
    <source>
        <strain evidence="7">F60SS</strain>
        <tissue evidence="7">Leaves</tissue>
    </source>
</reference>
<evidence type="ECO:0000256" key="3">
    <source>
        <dbReference type="ARBA" id="ARBA00023125"/>
    </source>
</evidence>
<keyword evidence="5" id="KW-0539">Nucleus</keyword>
<keyword evidence="3" id="KW-0238">DNA-binding</keyword>
<evidence type="ECO:0000313" key="8">
    <source>
        <dbReference type="Proteomes" id="UP001141552"/>
    </source>
</evidence>
<reference evidence="7" key="2">
    <citation type="journal article" date="2023" name="Plants (Basel)">
        <title>Annotation of the Turnera subulata (Passifloraceae) Draft Genome Reveals the S-Locus Evolved after the Divergence of Turneroideae from Passifloroideae in a Stepwise Manner.</title>
        <authorList>
            <person name="Henning P.M."/>
            <person name="Roalson E.H."/>
            <person name="Mir W."/>
            <person name="McCubbin A.G."/>
            <person name="Shore J.S."/>
        </authorList>
    </citation>
    <scope>NUCLEOTIDE SEQUENCE</scope>
    <source>
        <strain evidence="7">F60SS</strain>
    </source>
</reference>
<dbReference type="PROSITE" id="PS50811">
    <property type="entry name" value="WRKY"/>
    <property type="match status" value="1"/>
</dbReference>